<dbReference type="InterPro" id="IPR058531">
    <property type="entry name" value="Baseplate_J_M"/>
</dbReference>
<organism evidence="3 4">
    <name type="scientific">Brevibacillus formosus</name>
    <dbReference type="NCBI Taxonomy" id="54913"/>
    <lineage>
        <taxon>Bacteria</taxon>
        <taxon>Bacillati</taxon>
        <taxon>Bacillota</taxon>
        <taxon>Bacilli</taxon>
        <taxon>Bacillales</taxon>
        <taxon>Paenibacillaceae</taxon>
        <taxon>Brevibacillus</taxon>
    </lineage>
</organism>
<accession>A0A220ML80</accession>
<dbReference type="Pfam" id="PF26079">
    <property type="entry name" value="Baseplate_J_C"/>
    <property type="match status" value="1"/>
</dbReference>
<dbReference type="Proteomes" id="UP000197781">
    <property type="component" value="Chromosome"/>
</dbReference>
<dbReference type="KEGG" id="bfm:BP422_21260"/>
<dbReference type="RefSeq" id="WP_088909480.1">
    <property type="nucleotide sequence ID" value="NZ_CP018145.1"/>
</dbReference>
<proteinExistence type="predicted"/>
<feature type="domain" description="Baseplate J-like C-terminal" evidence="2">
    <location>
        <begin position="191"/>
        <end position="266"/>
    </location>
</feature>
<protein>
    <submittedName>
        <fullName evidence="3">Uncharacterized protein</fullName>
    </submittedName>
</protein>
<dbReference type="Pfam" id="PF26078">
    <property type="entry name" value="Baseplate_J_M"/>
    <property type="match status" value="1"/>
</dbReference>
<evidence type="ECO:0000313" key="4">
    <source>
        <dbReference type="Proteomes" id="UP000197781"/>
    </source>
</evidence>
<feature type="domain" description="Baseplate J-like central" evidence="1">
    <location>
        <begin position="117"/>
        <end position="175"/>
    </location>
</feature>
<name>A0A220ML80_9BACL</name>
<dbReference type="EMBL" id="CP018145">
    <property type="protein sequence ID" value="ASJ55857.1"/>
    <property type="molecule type" value="Genomic_DNA"/>
</dbReference>
<sequence length="271" mass="30316">MATLDKPEMPILRETPDQIYQRMANRMALIAQKRGETPPATEEGEIFYDLGYPIAAEISDQQQLFEYGFLQRFLPWADGEFLDATGVFFGLSRNEGETDDAYRQRLIDRARTEEGDGRRQDYERWARNVDGVGGAVAIEKARHDLSIDVYITDLSGNPAGQELATSVRTKLEDKRKALHDLQVLPANVYPVTIAVKLALRPDAEFEKVKDQITTQIKTYLKGRSQIVYQQIGALFFVDGVIDFTGYTLNGGELNLSVPADSVSTLTMAVTA</sequence>
<dbReference type="AlphaFoldDB" id="A0A220ML80"/>
<gene>
    <name evidence="3" type="ORF">BP422_21260</name>
</gene>
<evidence type="ECO:0000259" key="2">
    <source>
        <dbReference type="Pfam" id="PF26079"/>
    </source>
</evidence>
<dbReference type="InterPro" id="IPR058530">
    <property type="entry name" value="Baseplate_J-like_C"/>
</dbReference>
<evidence type="ECO:0000259" key="1">
    <source>
        <dbReference type="Pfam" id="PF26078"/>
    </source>
</evidence>
<reference evidence="3 4" key="1">
    <citation type="submission" date="2016-11" db="EMBL/GenBank/DDBJ databases">
        <authorList>
            <person name="Jaros S."/>
            <person name="Januszkiewicz K."/>
            <person name="Wedrychowicz H."/>
        </authorList>
    </citation>
    <scope>NUCLEOTIDE SEQUENCE [LARGE SCALE GENOMIC DNA]</scope>
    <source>
        <strain evidence="3 4">NF2</strain>
    </source>
</reference>
<evidence type="ECO:0000313" key="3">
    <source>
        <dbReference type="EMBL" id="ASJ55857.1"/>
    </source>
</evidence>